<reference evidence="2 3" key="1">
    <citation type="journal article" date="2017" name="Mol. Plant">
        <title>The Genome of Medicinal Plant Macleaya cordata Provides New Insights into Benzylisoquinoline Alkaloids Metabolism.</title>
        <authorList>
            <person name="Liu X."/>
            <person name="Liu Y."/>
            <person name="Huang P."/>
            <person name="Ma Y."/>
            <person name="Qing Z."/>
            <person name="Tang Q."/>
            <person name="Cao H."/>
            <person name="Cheng P."/>
            <person name="Zheng Y."/>
            <person name="Yuan Z."/>
            <person name="Zhou Y."/>
            <person name="Liu J."/>
            <person name="Tang Z."/>
            <person name="Zhuo Y."/>
            <person name="Zhang Y."/>
            <person name="Yu L."/>
            <person name="Huang J."/>
            <person name="Yang P."/>
            <person name="Peng Q."/>
            <person name="Zhang J."/>
            <person name="Jiang W."/>
            <person name="Zhang Z."/>
            <person name="Lin K."/>
            <person name="Ro D.K."/>
            <person name="Chen X."/>
            <person name="Xiong X."/>
            <person name="Shang Y."/>
            <person name="Huang S."/>
            <person name="Zeng J."/>
        </authorList>
    </citation>
    <scope>NUCLEOTIDE SEQUENCE [LARGE SCALE GENOMIC DNA]</scope>
    <source>
        <strain evidence="3">cv. BLH2017</strain>
        <tissue evidence="2">Root</tissue>
    </source>
</reference>
<organism evidence="2 3">
    <name type="scientific">Macleaya cordata</name>
    <name type="common">Five-seeded plume-poppy</name>
    <name type="synonym">Bocconia cordata</name>
    <dbReference type="NCBI Taxonomy" id="56857"/>
    <lineage>
        <taxon>Eukaryota</taxon>
        <taxon>Viridiplantae</taxon>
        <taxon>Streptophyta</taxon>
        <taxon>Embryophyta</taxon>
        <taxon>Tracheophyta</taxon>
        <taxon>Spermatophyta</taxon>
        <taxon>Magnoliopsida</taxon>
        <taxon>Ranunculales</taxon>
        <taxon>Papaveraceae</taxon>
        <taxon>Papaveroideae</taxon>
        <taxon>Macleaya</taxon>
    </lineage>
</organism>
<dbReference type="Proteomes" id="UP000195402">
    <property type="component" value="Unassembled WGS sequence"/>
</dbReference>
<dbReference type="AlphaFoldDB" id="A0A200Q7T3"/>
<dbReference type="SUPFAM" id="SSF53098">
    <property type="entry name" value="Ribonuclease H-like"/>
    <property type="match status" value="1"/>
</dbReference>
<evidence type="ECO:0000313" key="3">
    <source>
        <dbReference type="Proteomes" id="UP000195402"/>
    </source>
</evidence>
<evidence type="ECO:0000256" key="1">
    <source>
        <dbReference type="SAM" id="MobiDB-lite"/>
    </source>
</evidence>
<evidence type="ECO:0000313" key="2">
    <source>
        <dbReference type="EMBL" id="OVA06539.1"/>
    </source>
</evidence>
<feature type="region of interest" description="Disordered" evidence="1">
    <location>
        <begin position="287"/>
        <end position="306"/>
    </location>
</feature>
<sequence length="306" mass="35578">MVLSEEWEKIKSGSSTSNFQHQDVKNTILNEDFWHKTKTILSFVKPIWEMIRFCDSDKAVMGEVYQMMEDMLGSIKEELSNDFDLYHLVEGFVLQRWEKMNLPLHSLAYVLTPFYYSQAWLTSLGPGRERRKKPHADHHIGILYLDVVDRIVKDPREQSNKGIFGRPHEAIQDRESLSSMQWWDLYGVAAPELYAVANWDLFADDDNLDNNTEAIEDRDHRLLHEARDSHDGRPSFARSSLPTQGSTHESSLVQEERREARAKRPHRERSEGTLSLGIFRIRRSDAPAPHSGYLERDHPVAAINRH</sequence>
<comment type="caution">
    <text evidence="2">The sequence shown here is derived from an EMBL/GenBank/DDBJ whole genome shotgun (WGS) entry which is preliminary data.</text>
</comment>
<dbReference type="OMA" id="IFRIRRS"/>
<dbReference type="STRING" id="56857.A0A200Q7T3"/>
<feature type="region of interest" description="Disordered" evidence="1">
    <location>
        <begin position="225"/>
        <end position="271"/>
    </location>
</feature>
<dbReference type="InParanoid" id="A0A200Q7T3"/>
<name>A0A200Q7T3_MACCD</name>
<dbReference type="EMBL" id="MVGT01002786">
    <property type="protein sequence ID" value="OVA06539.1"/>
    <property type="molecule type" value="Genomic_DNA"/>
</dbReference>
<proteinExistence type="predicted"/>
<dbReference type="OrthoDB" id="2017576at2759"/>
<accession>A0A200Q7T3</accession>
<keyword evidence="3" id="KW-1185">Reference proteome</keyword>
<gene>
    <name evidence="2" type="ORF">BVC80_1739g23</name>
</gene>
<feature type="compositionally biased region" description="Polar residues" evidence="1">
    <location>
        <begin position="237"/>
        <end position="253"/>
    </location>
</feature>
<dbReference type="InterPro" id="IPR012337">
    <property type="entry name" value="RNaseH-like_sf"/>
</dbReference>
<protein>
    <submittedName>
        <fullName evidence="2">Uncharacterized protein</fullName>
    </submittedName>
</protein>